<dbReference type="Pfam" id="PF04397">
    <property type="entry name" value="LytTR"/>
    <property type="match status" value="1"/>
</dbReference>
<dbReference type="Proteomes" id="UP000221222">
    <property type="component" value="Unassembled WGS sequence"/>
</dbReference>
<dbReference type="AlphaFoldDB" id="A0A2G1DHY7"/>
<dbReference type="InterPro" id="IPR011006">
    <property type="entry name" value="CheY-like_superfamily"/>
</dbReference>
<dbReference type="InterPro" id="IPR001789">
    <property type="entry name" value="Sig_transdc_resp-reg_receiver"/>
</dbReference>
<dbReference type="PROSITE" id="PS50110">
    <property type="entry name" value="RESPONSE_REGULATORY"/>
    <property type="match status" value="1"/>
</dbReference>
<dbReference type="Proteomes" id="UP000262712">
    <property type="component" value="Chromosome"/>
</dbReference>
<evidence type="ECO:0000313" key="7">
    <source>
        <dbReference type="Proteomes" id="UP000262712"/>
    </source>
</evidence>
<dbReference type="EMBL" id="CP032098">
    <property type="protein sequence ID" value="AXX93038.1"/>
    <property type="molecule type" value="Genomic_DNA"/>
</dbReference>
<dbReference type="Pfam" id="PF00072">
    <property type="entry name" value="Response_reg"/>
    <property type="match status" value="1"/>
</dbReference>
<gene>
    <name evidence="4" type="ORF">AMOL_2084</name>
    <name evidence="5" type="ORF">CPU12_07455</name>
</gene>
<dbReference type="InterPro" id="IPR007492">
    <property type="entry name" value="LytTR_DNA-bd_dom"/>
</dbReference>
<evidence type="ECO:0000259" key="3">
    <source>
        <dbReference type="PROSITE" id="PS50930"/>
    </source>
</evidence>
<evidence type="ECO:0000313" key="5">
    <source>
        <dbReference type="EMBL" id="PHO18095.1"/>
    </source>
</evidence>
<dbReference type="SMART" id="SM00850">
    <property type="entry name" value="LytTR"/>
    <property type="match status" value="1"/>
</dbReference>
<evidence type="ECO:0000259" key="2">
    <source>
        <dbReference type="PROSITE" id="PS50110"/>
    </source>
</evidence>
<dbReference type="PROSITE" id="PS50930">
    <property type="entry name" value="HTH_LYTTR"/>
    <property type="match status" value="1"/>
</dbReference>
<keyword evidence="6" id="KW-1185">Reference proteome</keyword>
<feature type="modified residue" description="4-aspartylphosphate" evidence="1">
    <location>
        <position position="51"/>
    </location>
</feature>
<evidence type="ECO:0000313" key="4">
    <source>
        <dbReference type="EMBL" id="AXX93038.1"/>
    </source>
</evidence>
<dbReference type="RefSeq" id="WP_099342477.1">
    <property type="nucleotide sequence ID" value="NZ_CP032098.1"/>
</dbReference>
<dbReference type="PANTHER" id="PTHR37299:SF1">
    <property type="entry name" value="STAGE 0 SPORULATION PROTEIN A HOMOLOG"/>
    <property type="match status" value="1"/>
</dbReference>
<dbReference type="GO" id="GO:0003677">
    <property type="term" value="F:DNA binding"/>
    <property type="evidence" value="ECO:0007669"/>
    <property type="project" value="UniProtKB-KW"/>
</dbReference>
<keyword evidence="1" id="KW-0597">Phosphoprotein</keyword>
<dbReference type="EMBL" id="NXFY01000009">
    <property type="protein sequence ID" value="PHO18095.1"/>
    <property type="molecule type" value="Genomic_DNA"/>
</dbReference>
<keyword evidence="5" id="KW-0238">DNA-binding</keyword>
<evidence type="ECO:0000256" key="1">
    <source>
        <dbReference type="PROSITE-ProRule" id="PRU00169"/>
    </source>
</evidence>
<evidence type="ECO:0000313" key="6">
    <source>
        <dbReference type="Proteomes" id="UP000221222"/>
    </source>
</evidence>
<reference evidence="5 6" key="1">
    <citation type="submission" date="2017-09" db="EMBL/GenBank/DDBJ databases">
        <title>Arcobacter canalis sp. nov., a new species isolated from a water canal contaminated with urban sewage.</title>
        <authorList>
            <person name="Perez-Cataluna A."/>
            <person name="Salas-Masso N."/>
            <person name="Figueras M.J."/>
        </authorList>
    </citation>
    <scope>NUCLEOTIDE SEQUENCE [LARGE SCALE GENOMIC DNA]</scope>
    <source>
        <strain evidence="5 6">F98-3</strain>
    </source>
</reference>
<dbReference type="InterPro" id="IPR046947">
    <property type="entry name" value="LytR-like"/>
</dbReference>
<dbReference type="GO" id="GO:0000156">
    <property type="term" value="F:phosphorelay response regulator activity"/>
    <property type="evidence" value="ECO:0007669"/>
    <property type="project" value="InterPro"/>
</dbReference>
<sequence length="230" mass="27034">MKILIMDDEKLALKRLSRFLDELSYDYEIASNFEEFNSLDESNNFDIYILDINMPDINGLDLAQDIFSKNSKAFIIFQTAYEEFAMKAFKVGAIDYLLKPYTKDELQNSIKRATTYALDNRSIKFLTKNGDEAYLLKPEDIVYIQADLNEVILRTKDGFSYYGKKISQMDDLLKGFNFFRIHRSYIINLDYIKSMKTHEQSKIEFFFINIKDTVTSSKDGAKKFREFVEK</sequence>
<dbReference type="SUPFAM" id="SSF52172">
    <property type="entry name" value="CheY-like"/>
    <property type="match status" value="1"/>
</dbReference>
<dbReference type="Gene3D" id="2.40.50.1020">
    <property type="entry name" value="LytTr DNA-binding domain"/>
    <property type="match status" value="1"/>
</dbReference>
<feature type="domain" description="HTH LytTR-type" evidence="3">
    <location>
        <begin position="125"/>
        <end position="230"/>
    </location>
</feature>
<dbReference type="SMART" id="SM00448">
    <property type="entry name" value="REC"/>
    <property type="match status" value="1"/>
</dbReference>
<organism evidence="5 6">
    <name type="scientific">Malaciobacter molluscorum LMG 25693</name>
    <dbReference type="NCBI Taxonomy" id="870501"/>
    <lineage>
        <taxon>Bacteria</taxon>
        <taxon>Pseudomonadati</taxon>
        <taxon>Campylobacterota</taxon>
        <taxon>Epsilonproteobacteria</taxon>
        <taxon>Campylobacterales</taxon>
        <taxon>Arcobacteraceae</taxon>
        <taxon>Malaciobacter</taxon>
    </lineage>
</organism>
<dbReference type="KEGG" id="amol:AMOL_2084"/>
<feature type="domain" description="Response regulatory" evidence="2">
    <location>
        <begin position="2"/>
        <end position="114"/>
    </location>
</feature>
<name>A0A2G1DHY7_9BACT</name>
<dbReference type="PANTHER" id="PTHR37299">
    <property type="entry name" value="TRANSCRIPTIONAL REGULATOR-RELATED"/>
    <property type="match status" value="1"/>
</dbReference>
<protein>
    <submittedName>
        <fullName evidence="5">DNA-binding response regulator</fullName>
    </submittedName>
    <submittedName>
        <fullName evidence="4">Two-component system response regulator, LytR/AlgR family</fullName>
    </submittedName>
</protein>
<proteinExistence type="predicted"/>
<dbReference type="Gene3D" id="3.40.50.2300">
    <property type="match status" value="1"/>
</dbReference>
<reference evidence="4 7" key="2">
    <citation type="submission" date="2018-08" db="EMBL/GenBank/DDBJ databases">
        <title>Complete genome of the Arcobacter molluscorum type strain LMG 25693.</title>
        <authorList>
            <person name="Miller W.G."/>
            <person name="Yee E."/>
            <person name="Bono J.L."/>
        </authorList>
    </citation>
    <scope>NUCLEOTIDE SEQUENCE [LARGE SCALE GENOMIC DNA]</scope>
    <source>
        <strain evidence="4 7">CECT 7696</strain>
    </source>
</reference>
<accession>A0A2G1DHY7</accession>